<feature type="compositionally biased region" description="Polar residues" evidence="1">
    <location>
        <begin position="124"/>
        <end position="137"/>
    </location>
</feature>
<protein>
    <submittedName>
        <fullName evidence="2">Uncharacterized protein</fullName>
    </submittedName>
</protein>
<proteinExistence type="predicted"/>
<dbReference type="AlphaFoldDB" id="A0A6S6WBF5"/>
<evidence type="ECO:0000256" key="1">
    <source>
        <dbReference type="SAM" id="MobiDB-lite"/>
    </source>
</evidence>
<sequence length="349" mass="39078">MVKRITGNGLGVNLIKLHGTLELLFTADATYTVFHKIQCEDTVDTAQIEQARETAHGQPVISPGLEMYLEKVDGILDVAYRGEGGSTLSFKHDGHVTGANGVDDGIKPGKQSKKRHATQEDTKTQTLSKRTRSVKTQTSIPLTTHRGTQTSFPIKPAYLDGRAADTPAFTAAVTTIFDTFNESYDESCLKREGPPSTDHKAYTHIFIEGYRNTEEDGGQEGRLHIDLLNHFLIWESYDEYEQGVRLTLDRLDFPKCVVGYRKLKSTHCFGDYQFFLCLPKSRHDIFTMDYKSLEAKIFGSMADSGNDRYYLTGWEGIKIAIAAARECLAWRVKNDAAGLKVEDDMICLE</sequence>
<organism evidence="2 3">
    <name type="scientific">Pyrenophora teres f. teres</name>
    <dbReference type="NCBI Taxonomy" id="97479"/>
    <lineage>
        <taxon>Eukaryota</taxon>
        <taxon>Fungi</taxon>
        <taxon>Dikarya</taxon>
        <taxon>Ascomycota</taxon>
        <taxon>Pezizomycotina</taxon>
        <taxon>Dothideomycetes</taxon>
        <taxon>Pleosporomycetidae</taxon>
        <taxon>Pleosporales</taxon>
        <taxon>Pleosporineae</taxon>
        <taxon>Pleosporaceae</taxon>
        <taxon>Pyrenophora</taxon>
    </lineage>
</organism>
<name>A0A6S6WBF5_9PLEO</name>
<evidence type="ECO:0000313" key="3">
    <source>
        <dbReference type="Proteomes" id="UP000472372"/>
    </source>
</evidence>
<feature type="region of interest" description="Disordered" evidence="1">
    <location>
        <begin position="91"/>
        <end position="137"/>
    </location>
</feature>
<dbReference type="EMBL" id="HG992985">
    <property type="protein sequence ID" value="CAE7205751.1"/>
    <property type="molecule type" value="Genomic_DNA"/>
</dbReference>
<reference evidence="2" key="1">
    <citation type="submission" date="2021-02" db="EMBL/GenBank/DDBJ databases">
        <authorList>
            <person name="Syme A R."/>
            <person name="Syme A R."/>
            <person name="Moolhuijzen P."/>
        </authorList>
    </citation>
    <scope>NUCLEOTIDE SEQUENCE</scope>
    <source>
        <strain evidence="2">W1-1</strain>
    </source>
</reference>
<accession>A0A6S6WBF5</accession>
<gene>
    <name evidence="2" type="ORF">PTTW11_09413</name>
</gene>
<dbReference type="Proteomes" id="UP000472372">
    <property type="component" value="Chromosome 9"/>
</dbReference>
<evidence type="ECO:0000313" key="2">
    <source>
        <dbReference type="EMBL" id="CAE7205751.1"/>
    </source>
</evidence>